<name>A0ACD3SM55_9BURK</name>
<accession>A0ACD3SM55</accession>
<evidence type="ECO:0000313" key="1">
    <source>
        <dbReference type="EMBL" id="TMS57283.1"/>
    </source>
</evidence>
<evidence type="ECO:0000313" key="2">
    <source>
        <dbReference type="Proteomes" id="UP000004277"/>
    </source>
</evidence>
<protein>
    <submittedName>
        <fullName evidence="1">HIT family protein</fullName>
    </submittedName>
</protein>
<organism evidence="1 2">
    <name type="scientific">Imbroritus primus</name>
    <dbReference type="NCBI Taxonomy" id="3058603"/>
    <lineage>
        <taxon>Bacteria</taxon>
        <taxon>Pseudomonadati</taxon>
        <taxon>Pseudomonadota</taxon>
        <taxon>Betaproteobacteria</taxon>
        <taxon>Burkholderiales</taxon>
        <taxon>Burkholderiaceae</taxon>
        <taxon>Imbroritus</taxon>
    </lineage>
</organism>
<reference evidence="1" key="1">
    <citation type="submission" date="2019-05" db="EMBL/GenBank/DDBJ databases">
        <title>Revised genome assembly of Burkholderiaceae (previously Ralstonia) sp. PBA.</title>
        <authorList>
            <person name="Gan H.M."/>
        </authorList>
    </citation>
    <scope>NUCLEOTIDE SEQUENCE</scope>
    <source>
        <strain evidence="1">PBA</strain>
    </source>
</reference>
<keyword evidence="2" id="KW-1185">Reference proteome</keyword>
<dbReference type="EMBL" id="AKCV02000025">
    <property type="protein sequence ID" value="TMS57283.1"/>
    <property type="molecule type" value="Genomic_DNA"/>
</dbReference>
<proteinExistence type="predicted"/>
<gene>
    <name evidence="1" type="ORF">MW7_015190</name>
</gene>
<dbReference type="Proteomes" id="UP000004277">
    <property type="component" value="Unassembled WGS sequence"/>
</dbReference>
<sequence>MNEPKVINEPTVVKGCELCEQDGGEVIWRHPLARVILVEEEHFPGFCRVVWNDHVAEIGDLSDEDRDWLMRVVVTVERAIREVLQPQKVNIASLGNLVPHIHWHVIPRDPWDSYFPDPPWGKTPRRNADIGLQAARRAQLPQLTALLQERLAAL</sequence>
<comment type="caution">
    <text evidence="1">The sequence shown here is derived from an EMBL/GenBank/DDBJ whole genome shotgun (WGS) entry which is preliminary data.</text>
</comment>